<evidence type="ECO:0000313" key="6">
    <source>
        <dbReference type="Proteomes" id="UP000011087"/>
    </source>
</evidence>
<dbReference type="Gene3D" id="3.10.660.10">
    <property type="entry name" value="DPH Zinc finger"/>
    <property type="match status" value="1"/>
</dbReference>
<reference evidence="4 6" key="1">
    <citation type="journal article" date="2012" name="Nature">
        <title>Algal genomes reveal evolutionary mosaicism and the fate of nucleomorphs.</title>
        <authorList>
            <consortium name="DOE Joint Genome Institute"/>
            <person name="Curtis B.A."/>
            <person name="Tanifuji G."/>
            <person name="Burki F."/>
            <person name="Gruber A."/>
            <person name="Irimia M."/>
            <person name="Maruyama S."/>
            <person name="Arias M.C."/>
            <person name="Ball S.G."/>
            <person name="Gile G.H."/>
            <person name="Hirakawa Y."/>
            <person name="Hopkins J.F."/>
            <person name="Kuo A."/>
            <person name="Rensing S.A."/>
            <person name="Schmutz J."/>
            <person name="Symeonidi A."/>
            <person name="Elias M."/>
            <person name="Eveleigh R.J."/>
            <person name="Herman E.K."/>
            <person name="Klute M.J."/>
            <person name="Nakayama T."/>
            <person name="Obornik M."/>
            <person name="Reyes-Prieto A."/>
            <person name="Armbrust E.V."/>
            <person name="Aves S.J."/>
            <person name="Beiko R.G."/>
            <person name="Coutinho P."/>
            <person name="Dacks J.B."/>
            <person name="Durnford D.G."/>
            <person name="Fast N.M."/>
            <person name="Green B.R."/>
            <person name="Grisdale C.J."/>
            <person name="Hempel F."/>
            <person name="Henrissat B."/>
            <person name="Hoppner M.P."/>
            <person name="Ishida K."/>
            <person name="Kim E."/>
            <person name="Koreny L."/>
            <person name="Kroth P.G."/>
            <person name="Liu Y."/>
            <person name="Malik S.B."/>
            <person name="Maier U.G."/>
            <person name="McRose D."/>
            <person name="Mock T."/>
            <person name="Neilson J.A."/>
            <person name="Onodera N.T."/>
            <person name="Poole A.M."/>
            <person name="Pritham E.J."/>
            <person name="Richards T.A."/>
            <person name="Rocap G."/>
            <person name="Roy S.W."/>
            <person name="Sarai C."/>
            <person name="Schaack S."/>
            <person name="Shirato S."/>
            <person name="Slamovits C.H."/>
            <person name="Spencer D.F."/>
            <person name="Suzuki S."/>
            <person name="Worden A.Z."/>
            <person name="Zauner S."/>
            <person name="Barry K."/>
            <person name="Bell C."/>
            <person name="Bharti A.K."/>
            <person name="Crow J.A."/>
            <person name="Grimwood J."/>
            <person name="Kramer R."/>
            <person name="Lindquist E."/>
            <person name="Lucas S."/>
            <person name="Salamov A."/>
            <person name="McFadden G.I."/>
            <person name="Lane C.E."/>
            <person name="Keeling P.J."/>
            <person name="Gray M.W."/>
            <person name="Grigoriev I.V."/>
            <person name="Archibald J.M."/>
        </authorList>
    </citation>
    <scope>NUCLEOTIDE SEQUENCE</scope>
    <source>
        <strain evidence="4 6">CCMP2712</strain>
    </source>
</reference>
<reference evidence="5" key="3">
    <citation type="submission" date="2016-03" db="UniProtKB">
        <authorList>
            <consortium name="EnsemblProtists"/>
        </authorList>
    </citation>
    <scope>IDENTIFICATION</scope>
</reference>
<accession>L1JDR3</accession>
<dbReference type="EMBL" id="JH992994">
    <property type="protein sequence ID" value="EKX46442.1"/>
    <property type="molecule type" value="Genomic_DNA"/>
</dbReference>
<feature type="domain" description="DPH-type MB" evidence="3">
    <location>
        <begin position="51"/>
        <end position="105"/>
    </location>
</feature>
<dbReference type="AlphaFoldDB" id="L1JDR3"/>
<dbReference type="GeneID" id="17303211"/>
<dbReference type="SUPFAM" id="SSF144217">
    <property type="entry name" value="CSL zinc finger"/>
    <property type="match status" value="1"/>
</dbReference>
<reference evidence="6" key="2">
    <citation type="submission" date="2012-11" db="EMBL/GenBank/DDBJ databases">
        <authorList>
            <person name="Kuo A."/>
            <person name="Curtis B.A."/>
            <person name="Tanifuji G."/>
            <person name="Burki F."/>
            <person name="Gruber A."/>
            <person name="Irimia M."/>
            <person name="Maruyama S."/>
            <person name="Arias M.C."/>
            <person name="Ball S.G."/>
            <person name="Gile G.H."/>
            <person name="Hirakawa Y."/>
            <person name="Hopkins J.F."/>
            <person name="Rensing S.A."/>
            <person name="Schmutz J."/>
            <person name="Symeonidi A."/>
            <person name="Elias M."/>
            <person name="Eveleigh R.J."/>
            <person name="Herman E.K."/>
            <person name="Klute M.J."/>
            <person name="Nakayama T."/>
            <person name="Obornik M."/>
            <person name="Reyes-Prieto A."/>
            <person name="Armbrust E.V."/>
            <person name="Aves S.J."/>
            <person name="Beiko R.G."/>
            <person name="Coutinho P."/>
            <person name="Dacks J.B."/>
            <person name="Durnford D.G."/>
            <person name="Fast N.M."/>
            <person name="Green B.R."/>
            <person name="Grisdale C."/>
            <person name="Hempe F."/>
            <person name="Henrissat B."/>
            <person name="Hoppner M.P."/>
            <person name="Ishida K.-I."/>
            <person name="Kim E."/>
            <person name="Koreny L."/>
            <person name="Kroth P.G."/>
            <person name="Liu Y."/>
            <person name="Malik S.-B."/>
            <person name="Maier U.G."/>
            <person name="McRose D."/>
            <person name="Mock T."/>
            <person name="Neilson J.A."/>
            <person name="Onodera N.T."/>
            <person name="Poole A.M."/>
            <person name="Pritham E.J."/>
            <person name="Richards T.A."/>
            <person name="Rocap G."/>
            <person name="Roy S.W."/>
            <person name="Sarai C."/>
            <person name="Schaack S."/>
            <person name="Shirato S."/>
            <person name="Slamovits C.H."/>
            <person name="Spencer D.F."/>
            <person name="Suzuki S."/>
            <person name="Worden A.Z."/>
            <person name="Zauner S."/>
            <person name="Barry K."/>
            <person name="Bell C."/>
            <person name="Bharti A.K."/>
            <person name="Crow J.A."/>
            <person name="Grimwood J."/>
            <person name="Kramer R."/>
            <person name="Lindquist E."/>
            <person name="Lucas S."/>
            <person name="Salamov A."/>
            <person name="McFadden G.I."/>
            <person name="Lane C.E."/>
            <person name="Keeling P.J."/>
            <person name="Gray M.W."/>
            <person name="Grigoriev I.V."/>
            <person name="Archibald J.M."/>
        </authorList>
    </citation>
    <scope>NUCLEOTIDE SEQUENCE</scope>
    <source>
        <strain evidence="6">CCMP2712</strain>
    </source>
</reference>
<protein>
    <recommendedName>
        <fullName evidence="3">DPH-type MB domain-containing protein</fullName>
    </recommendedName>
</protein>
<dbReference type="GO" id="GO:0046872">
    <property type="term" value="F:metal ion binding"/>
    <property type="evidence" value="ECO:0007669"/>
    <property type="project" value="UniProtKB-KW"/>
</dbReference>
<evidence type="ECO:0000256" key="2">
    <source>
        <dbReference type="ARBA" id="ARBA00023004"/>
    </source>
</evidence>
<evidence type="ECO:0000259" key="3">
    <source>
        <dbReference type="Pfam" id="PF05207"/>
    </source>
</evidence>
<name>L1JDR3_GUITC</name>
<evidence type="ECO:0000313" key="5">
    <source>
        <dbReference type="EnsemblProtists" id="EKX46442"/>
    </source>
</evidence>
<dbReference type="HOGENOM" id="CLU_2228328_0_0_1"/>
<keyword evidence="6" id="KW-1185">Reference proteome</keyword>
<dbReference type="PaxDb" id="55529-EKX46442"/>
<evidence type="ECO:0000313" key="4">
    <source>
        <dbReference type="EMBL" id="EKX46442.1"/>
    </source>
</evidence>
<proteinExistence type="predicted"/>
<organism evidence="4">
    <name type="scientific">Guillardia theta (strain CCMP2712)</name>
    <name type="common">Cryptophyte</name>
    <dbReference type="NCBI Taxonomy" id="905079"/>
    <lineage>
        <taxon>Eukaryota</taxon>
        <taxon>Cryptophyceae</taxon>
        <taxon>Pyrenomonadales</taxon>
        <taxon>Geminigeraceae</taxon>
        <taxon>Guillardia</taxon>
    </lineage>
</organism>
<dbReference type="Proteomes" id="UP000011087">
    <property type="component" value="Unassembled WGS sequence"/>
</dbReference>
<dbReference type="EnsemblProtists" id="EKX46442">
    <property type="protein sequence ID" value="EKX46442"/>
    <property type="gene ID" value="GUITHDRAFT_107646"/>
</dbReference>
<dbReference type="InterPro" id="IPR036671">
    <property type="entry name" value="DPH_MB_sf"/>
</dbReference>
<keyword evidence="1" id="KW-0479">Metal-binding</keyword>
<evidence type="ECO:0000256" key="1">
    <source>
        <dbReference type="ARBA" id="ARBA00022723"/>
    </source>
</evidence>
<dbReference type="InterPro" id="IPR007872">
    <property type="entry name" value="DPH_MB_dom"/>
</dbReference>
<keyword evidence="2" id="KW-0408">Iron</keyword>
<dbReference type="KEGG" id="gtt:GUITHDRAFT_107646"/>
<sequence>MARNASPSLSLGPTDAAPALSYPEALVEKFWKSMKETSEHRYETPVIDKVIGIDEMEKEEDGDGNACYVYECHCTGSYLLAGGLRKGEAETVNCDSCSKWIHVMMK</sequence>
<dbReference type="Pfam" id="PF05207">
    <property type="entry name" value="Zn_ribbon_CSL"/>
    <property type="match status" value="1"/>
</dbReference>
<dbReference type="RefSeq" id="XP_005833422.1">
    <property type="nucleotide sequence ID" value="XM_005833365.1"/>
</dbReference>
<gene>
    <name evidence="4" type="ORF">GUITHDRAFT_107646</name>
</gene>